<keyword evidence="3 5" id="KW-1133">Transmembrane helix</keyword>
<evidence type="ECO:0000313" key="7">
    <source>
        <dbReference type="Proteomes" id="UP000001635"/>
    </source>
</evidence>
<keyword evidence="7" id="KW-1185">Reference proteome</keyword>
<dbReference type="eggNOG" id="COG0385">
    <property type="taxonomic scope" value="Bacteria"/>
</dbReference>
<dbReference type="Pfam" id="PF01758">
    <property type="entry name" value="SBF"/>
    <property type="match status" value="1"/>
</dbReference>
<dbReference type="KEGG" id="cmr:Cycma_4445"/>
<gene>
    <name evidence="6" type="ordered locus">Cycma_4445</name>
</gene>
<dbReference type="InterPro" id="IPR038770">
    <property type="entry name" value="Na+/solute_symporter_sf"/>
</dbReference>
<dbReference type="InterPro" id="IPR002657">
    <property type="entry name" value="BilAc:Na_symport/Acr3"/>
</dbReference>
<feature type="transmembrane region" description="Helical" evidence="5">
    <location>
        <begin position="209"/>
        <end position="231"/>
    </location>
</feature>
<evidence type="ECO:0000256" key="2">
    <source>
        <dbReference type="ARBA" id="ARBA00022692"/>
    </source>
</evidence>
<evidence type="ECO:0000313" key="6">
    <source>
        <dbReference type="EMBL" id="AEL28147.1"/>
    </source>
</evidence>
<dbReference type="GO" id="GO:0016020">
    <property type="term" value="C:membrane"/>
    <property type="evidence" value="ECO:0007669"/>
    <property type="project" value="UniProtKB-SubCell"/>
</dbReference>
<dbReference type="AlphaFoldDB" id="G0IZ02"/>
<dbReference type="PANTHER" id="PTHR10361:SF28">
    <property type="entry name" value="P3 PROTEIN-RELATED"/>
    <property type="match status" value="1"/>
</dbReference>
<dbReference type="InterPro" id="IPR004710">
    <property type="entry name" value="Bilac:Na_transpt"/>
</dbReference>
<feature type="transmembrane region" description="Helical" evidence="5">
    <location>
        <begin position="33"/>
        <end position="53"/>
    </location>
</feature>
<proteinExistence type="predicted"/>
<dbReference type="Proteomes" id="UP000001635">
    <property type="component" value="Chromosome"/>
</dbReference>
<feature type="transmembrane region" description="Helical" evidence="5">
    <location>
        <begin position="60"/>
        <end position="77"/>
    </location>
</feature>
<feature type="transmembrane region" description="Helical" evidence="5">
    <location>
        <begin position="175"/>
        <end position="197"/>
    </location>
</feature>
<dbReference type="Gene3D" id="1.20.1530.20">
    <property type="match status" value="1"/>
</dbReference>
<name>G0IZ02_CYCMS</name>
<accession>G0IZ02</accession>
<feature type="transmembrane region" description="Helical" evidence="5">
    <location>
        <begin position="119"/>
        <end position="142"/>
    </location>
</feature>
<evidence type="ECO:0000256" key="3">
    <source>
        <dbReference type="ARBA" id="ARBA00022989"/>
    </source>
</evidence>
<sequence length="379" mass="40625">MNSKHKLWSTSLVLAGISLLGIILMLVLANNELAGLLVLVFFTFLLIGMQGFSRLKGFSFTVWVIAAVAISMVYPGYITEVGGYHTEGFIVPLIQLIMFGMGTTMGIKDFQGVLKMPRGVIVGLISQFTIMPILAISLALLMGFPPEIAAGIVLIGSSPSGVSSNIITFLAKGNLALSITLTAFTTILAPFLTPMLMKLLAGQFIPIDSFQMMISIIKMIFVPIVAGMVFNKIFKNKAGWVHTAMPFVAMAANVIIIAVIVAAGRDSLLEIGLLLLLAAIIHNASGYVLGYWGCRLFKMNKVDSRTIAIEVGMQNGGMAAGIASELGKAATLGLFPAIFGTWMDISGSFLANWWRTAPTGENDVSKLTETPQPLKEIEK</sequence>
<dbReference type="PANTHER" id="PTHR10361">
    <property type="entry name" value="SODIUM-BILE ACID COTRANSPORTER"/>
    <property type="match status" value="1"/>
</dbReference>
<evidence type="ECO:0000256" key="5">
    <source>
        <dbReference type="SAM" id="Phobius"/>
    </source>
</evidence>
<feature type="transmembrane region" description="Helical" evidence="5">
    <location>
        <begin position="7"/>
        <end position="27"/>
    </location>
</feature>
<reference evidence="7" key="1">
    <citation type="submission" date="2011-07" db="EMBL/GenBank/DDBJ databases">
        <title>The complete genome of Cyclobacterium marinum DSM 745.</title>
        <authorList>
            <person name="Lucas S."/>
            <person name="Han J."/>
            <person name="Lapidus A."/>
            <person name="Bruce D."/>
            <person name="Goodwin L."/>
            <person name="Pitluck S."/>
            <person name="Peters L."/>
            <person name="Kyrpides N."/>
            <person name="Mavromatis K."/>
            <person name="Ivanova N."/>
            <person name="Ovchinnikova G."/>
            <person name="Chertkov O."/>
            <person name="Detter J.C."/>
            <person name="Tapia R."/>
            <person name="Han C."/>
            <person name="Land M."/>
            <person name="Hauser L."/>
            <person name="Markowitz V."/>
            <person name="Cheng J.-F."/>
            <person name="Hugenholtz P."/>
            <person name="Woyke T."/>
            <person name="Wu D."/>
            <person name="Tindall B."/>
            <person name="Schuetze A."/>
            <person name="Brambilla E."/>
            <person name="Klenk H.-P."/>
            <person name="Eisen J.A."/>
        </authorList>
    </citation>
    <scope>NUCLEOTIDE SEQUENCE [LARGE SCALE GENOMIC DNA]</scope>
    <source>
        <strain evidence="7">ATCC 25205 / DSM 745 / LMG 13164 / NCIMB 1802</strain>
    </source>
</reference>
<keyword evidence="2 5" id="KW-0812">Transmembrane</keyword>
<comment type="subcellular location">
    <subcellularLocation>
        <location evidence="1">Membrane</location>
        <topology evidence="1">Multi-pass membrane protein</topology>
    </subcellularLocation>
</comment>
<evidence type="ECO:0000256" key="4">
    <source>
        <dbReference type="ARBA" id="ARBA00023136"/>
    </source>
</evidence>
<dbReference type="OrthoDB" id="9806785at2"/>
<feature type="transmembrane region" description="Helical" evidence="5">
    <location>
        <begin position="89"/>
        <end position="107"/>
    </location>
</feature>
<feature type="transmembrane region" description="Helical" evidence="5">
    <location>
        <begin position="148"/>
        <end position="168"/>
    </location>
</feature>
<feature type="transmembrane region" description="Helical" evidence="5">
    <location>
        <begin position="243"/>
        <end position="265"/>
    </location>
</feature>
<feature type="transmembrane region" description="Helical" evidence="5">
    <location>
        <begin position="271"/>
        <end position="292"/>
    </location>
</feature>
<dbReference type="EMBL" id="CP002955">
    <property type="protein sequence ID" value="AEL28147.1"/>
    <property type="molecule type" value="Genomic_DNA"/>
</dbReference>
<keyword evidence="4 5" id="KW-0472">Membrane</keyword>
<protein>
    <submittedName>
        <fullName evidence="6">Bile acid:sodium symporter</fullName>
    </submittedName>
</protein>
<evidence type="ECO:0000256" key="1">
    <source>
        <dbReference type="ARBA" id="ARBA00004141"/>
    </source>
</evidence>
<dbReference type="RefSeq" id="WP_014022431.1">
    <property type="nucleotide sequence ID" value="NC_015914.1"/>
</dbReference>
<organism evidence="6 7">
    <name type="scientific">Cyclobacterium marinum (strain ATCC 25205 / DSM 745 / LMG 13164 / NCIMB 1802)</name>
    <name type="common">Flectobacillus marinus</name>
    <dbReference type="NCBI Taxonomy" id="880070"/>
    <lineage>
        <taxon>Bacteria</taxon>
        <taxon>Pseudomonadati</taxon>
        <taxon>Bacteroidota</taxon>
        <taxon>Cytophagia</taxon>
        <taxon>Cytophagales</taxon>
        <taxon>Cyclobacteriaceae</taxon>
        <taxon>Cyclobacterium</taxon>
    </lineage>
</organism>
<dbReference type="HOGENOM" id="CLU_034788_1_1_10"/>